<evidence type="ECO:0000313" key="2">
    <source>
        <dbReference type="EMBL" id="MFA4803658.1"/>
    </source>
</evidence>
<dbReference type="EMBL" id="JARRIG010000001">
    <property type="protein sequence ID" value="MFA4803658.1"/>
    <property type="molecule type" value="Genomic_DNA"/>
</dbReference>
<organism evidence="2 3">
    <name type="scientific">Pyrococcus kukulkanii</name>
    <dbReference type="NCBI Taxonomy" id="1609559"/>
    <lineage>
        <taxon>Archaea</taxon>
        <taxon>Methanobacteriati</taxon>
        <taxon>Methanobacteriota</taxon>
        <taxon>Thermococci</taxon>
        <taxon>Thermococcales</taxon>
        <taxon>Thermococcaceae</taxon>
        <taxon>Pyrococcus</taxon>
    </lineage>
</organism>
<protein>
    <submittedName>
        <fullName evidence="2">Uncharacterized protein</fullName>
    </submittedName>
</protein>
<feature type="region of interest" description="Disordered" evidence="1">
    <location>
        <begin position="1"/>
        <end position="23"/>
    </location>
</feature>
<proteinExistence type="predicted"/>
<name>A0ABV4T3Y4_9EURY</name>
<evidence type="ECO:0000256" key="1">
    <source>
        <dbReference type="SAM" id="MobiDB-lite"/>
    </source>
</evidence>
<dbReference type="Proteomes" id="UP001571980">
    <property type="component" value="Unassembled WGS sequence"/>
</dbReference>
<gene>
    <name evidence="2" type="ORF">P8X34_02695</name>
</gene>
<accession>A0ABV4T3Y4</accession>
<sequence length="23" mass="2530">MLSKEEYKEIISSSMETGGKGKP</sequence>
<evidence type="ECO:0000313" key="3">
    <source>
        <dbReference type="Proteomes" id="UP001571980"/>
    </source>
</evidence>
<keyword evidence="3" id="KW-1185">Reference proteome</keyword>
<reference evidence="2 3" key="1">
    <citation type="submission" date="2023-03" db="EMBL/GenBank/DDBJ databases">
        <title>Speciation in Pyrococcus: adaptation to high temperature as a mechanism.</title>
        <authorList>
            <person name="Gu J."/>
        </authorList>
    </citation>
    <scope>NUCLEOTIDE SEQUENCE [LARGE SCALE GENOMIC DNA]</scope>
    <source>
        <strain evidence="2 3">LMOA34</strain>
    </source>
</reference>
<comment type="caution">
    <text evidence="2">The sequence shown here is derived from an EMBL/GenBank/DDBJ whole genome shotgun (WGS) entry which is preliminary data.</text>
</comment>